<organism evidence="2 3">
    <name type="scientific">Austropuccinia psidii MF-1</name>
    <dbReference type="NCBI Taxonomy" id="1389203"/>
    <lineage>
        <taxon>Eukaryota</taxon>
        <taxon>Fungi</taxon>
        <taxon>Dikarya</taxon>
        <taxon>Basidiomycota</taxon>
        <taxon>Pucciniomycotina</taxon>
        <taxon>Pucciniomycetes</taxon>
        <taxon>Pucciniales</taxon>
        <taxon>Sphaerophragmiaceae</taxon>
        <taxon>Austropuccinia</taxon>
    </lineage>
</organism>
<evidence type="ECO:0000313" key="3">
    <source>
        <dbReference type="Proteomes" id="UP000765509"/>
    </source>
</evidence>
<proteinExistence type="predicted"/>
<dbReference type="EMBL" id="AVOT02103958">
    <property type="protein sequence ID" value="MBW0578949.1"/>
    <property type="molecule type" value="Genomic_DNA"/>
</dbReference>
<feature type="compositionally biased region" description="Basic and acidic residues" evidence="1">
    <location>
        <begin position="82"/>
        <end position="94"/>
    </location>
</feature>
<evidence type="ECO:0000256" key="1">
    <source>
        <dbReference type="SAM" id="MobiDB-lite"/>
    </source>
</evidence>
<feature type="region of interest" description="Disordered" evidence="1">
    <location>
        <begin position="75"/>
        <end position="119"/>
    </location>
</feature>
<keyword evidence="3" id="KW-1185">Reference proteome</keyword>
<name>A0A9Q3KFQ0_9BASI</name>
<sequence length="119" mass="13657">MSIINVTVGERNLNSHPDTAALNSLQEISLKYKITINKDLKPQENHIIKEESINSISKPKQYEEFNKSLENFIVNQTTNGNDHGEETEKKDSRKTNINFNMDKSKPVLPQEVTRSPNEF</sequence>
<dbReference type="Proteomes" id="UP000765509">
    <property type="component" value="Unassembled WGS sequence"/>
</dbReference>
<reference evidence="2" key="1">
    <citation type="submission" date="2021-03" db="EMBL/GenBank/DDBJ databases">
        <title>Draft genome sequence of rust myrtle Austropuccinia psidii MF-1, a brazilian biotype.</title>
        <authorList>
            <person name="Quecine M.C."/>
            <person name="Pachon D.M.R."/>
            <person name="Bonatelli M.L."/>
            <person name="Correr F.H."/>
            <person name="Franceschini L.M."/>
            <person name="Leite T.F."/>
            <person name="Margarido G.R.A."/>
            <person name="Almeida C.A."/>
            <person name="Ferrarezi J.A."/>
            <person name="Labate C.A."/>
        </authorList>
    </citation>
    <scope>NUCLEOTIDE SEQUENCE</scope>
    <source>
        <strain evidence="2">MF-1</strain>
    </source>
</reference>
<accession>A0A9Q3KFQ0</accession>
<gene>
    <name evidence="2" type="ORF">O181_118664</name>
</gene>
<protein>
    <submittedName>
        <fullName evidence="2">Uncharacterized protein</fullName>
    </submittedName>
</protein>
<evidence type="ECO:0000313" key="2">
    <source>
        <dbReference type="EMBL" id="MBW0578949.1"/>
    </source>
</evidence>
<comment type="caution">
    <text evidence="2">The sequence shown here is derived from an EMBL/GenBank/DDBJ whole genome shotgun (WGS) entry which is preliminary data.</text>
</comment>
<dbReference type="AlphaFoldDB" id="A0A9Q3KFQ0"/>